<dbReference type="InterPro" id="IPR032675">
    <property type="entry name" value="LRR_dom_sf"/>
</dbReference>
<dbReference type="Gene3D" id="3.80.10.10">
    <property type="entry name" value="Ribonuclease Inhibitor"/>
    <property type="match status" value="1"/>
</dbReference>
<dbReference type="AlphaFoldDB" id="A0A2Z6ZSR7"/>
<dbReference type="OrthoDB" id="913871at2759"/>
<dbReference type="PANTHER" id="PTHR15140">
    <property type="entry name" value="TUBULIN-SPECIFIC CHAPERONE E"/>
    <property type="match status" value="1"/>
</dbReference>
<gene>
    <name evidence="1" type="ORF">F511_47174</name>
</gene>
<protein>
    <submittedName>
        <fullName evidence="1">Uncharacterized protein</fullName>
    </submittedName>
</protein>
<evidence type="ECO:0000313" key="2">
    <source>
        <dbReference type="Proteomes" id="UP000250235"/>
    </source>
</evidence>
<dbReference type="Proteomes" id="UP000250235">
    <property type="component" value="Unassembled WGS sequence"/>
</dbReference>
<dbReference type="EMBL" id="KV190392">
    <property type="protein sequence ID" value="KZT75801.1"/>
    <property type="molecule type" value="Genomic_DNA"/>
</dbReference>
<keyword evidence="2" id="KW-1185">Reference proteome</keyword>
<name>A0A2Z6ZSR7_9LAMI</name>
<organism evidence="1 2">
    <name type="scientific">Dorcoceras hygrometricum</name>
    <dbReference type="NCBI Taxonomy" id="472368"/>
    <lineage>
        <taxon>Eukaryota</taxon>
        <taxon>Viridiplantae</taxon>
        <taxon>Streptophyta</taxon>
        <taxon>Embryophyta</taxon>
        <taxon>Tracheophyta</taxon>
        <taxon>Spermatophyta</taxon>
        <taxon>Magnoliopsida</taxon>
        <taxon>eudicotyledons</taxon>
        <taxon>Gunneridae</taxon>
        <taxon>Pentapetalae</taxon>
        <taxon>asterids</taxon>
        <taxon>lamiids</taxon>
        <taxon>Lamiales</taxon>
        <taxon>Gesneriaceae</taxon>
        <taxon>Didymocarpoideae</taxon>
        <taxon>Trichosporeae</taxon>
        <taxon>Loxocarpinae</taxon>
        <taxon>Dorcoceras</taxon>
    </lineage>
</organism>
<proteinExistence type="predicted"/>
<dbReference type="PANTHER" id="PTHR15140:SF37">
    <property type="entry name" value="UBIQUITIN-LIKE DOMAIN-CONTAINING PROTEIN"/>
    <property type="match status" value="1"/>
</dbReference>
<evidence type="ECO:0000313" key="1">
    <source>
        <dbReference type="EMBL" id="KZT75801.1"/>
    </source>
</evidence>
<sequence length="105" mass="12215">MMSVDVAEASEWTPVEGQFLQLKYFHSSFDNLVKWEVEKEHFPSLERLILESVWYLDEIPCEIGKMDSLQIIELWKCPSSLAVSAQLIQKDQHENGNDTFQVLVK</sequence>
<reference evidence="1 2" key="1">
    <citation type="journal article" date="2015" name="Proc. Natl. Acad. Sci. U.S.A.">
        <title>The resurrection genome of Boea hygrometrica: A blueprint for survival of dehydration.</title>
        <authorList>
            <person name="Xiao L."/>
            <person name="Yang G."/>
            <person name="Zhang L."/>
            <person name="Yang X."/>
            <person name="Zhao S."/>
            <person name="Ji Z."/>
            <person name="Zhou Q."/>
            <person name="Hu M."/>
            <person name="Wang Y."/>
            <person name="Chen M."/>
            <person name="Xu Y."/>
            <person name="Jin H."/>
            <person name="Xiao X."/>
            <person name="Hu G."/>
            <person name="Bao F."/>
            <person name="Hu Y."/>
            <person name="Wan P."/>
            <person name="Li L."/>
            <person name="Deng X."/>
            <person name="Kuang T."/>
            <person name="Xiang C."/>
            <person name="Zhu J.K."/>
            <person name="Oliver M.J."/>
            <person name="He Y."/>
        </authorList>
    </citation>
    <scope>NUCLEOTIDE SEQUENCE [LARGE SCALE GENOMIC DNA]</scope>
    <source>
        <strain evidence="2">cv. XS01</strain>
    </source>
</reference>
<accession>A0A2Z6ZSR7</accession>